<dbReference type="EMBL" id="JAHRIQ010040293">
    <property type="protein sequence ID" value="MEQ2234587.1"/>
    <property type="molecule type" value="Genomic_DNA"/>
</dbReference>
<dbReference type="Proteomes" id="UP001482620">
    <property type="component" value="Unassembled WGS sequence"/>
</dbReference>
<reference evidence="1 2" key="1">
    <citation type="submission" date="2021-06" db="EMBL/GenBank/DDBJ databases">
        <authorList>
            <person name="Palmer J.M."/>
        </authorList>
    </citation>
    <scope>NUCLEOTIDE SEQUENCE [LARGE SCALE GENOMIC DNA]</scope>
    <source>
        <strain evidence="2">if_2019</strain>
        <tissue evidence="1">Muscle</tissue>
    </source>
</reference>
<evidence type="ECO:0000313" key="2">
    <source>
        <dbReference type="Proteomes" id="UP001482620"/>
    </source>
</evidence>
<accession>A0ABV0TNU5</accession>
<name>A0ABV0TNU5_9TELE</name>
<comment type="caution">
    <text evidence="1">The sequence shown here is derived from an EMBL/GenBank/DDBJ whole genome shotgun (WGS) entry which is preliminary data.</text>
</comment>
<evidence type="ECO:0000313" key="1">
    <source>
        <dbReference type="EMBL" id="MEQ2234587.1"/>
    </source>
</evidence>
<gene>
    <name evidence="1" type="ORF">ILYODFUR_033078</name>
</gene>
<keyword evidence="2" id="KW-1185">Reference proteome</keyword>
<proteinExistence type="predicted"/>
<organism evidence="1 2">
    <name type="scientific">Ilyodon furcidens</name>
    <name type="common">goldbreast splitfin</name>
    <dbReference type="NCBI Taxonomy" id="33524"/>
    <lineage>
        <taxon>Eukaryota</taxon>
        <taxon>Metazoa</taxon>
        <taxon>Chordata</taxon>
        <taxon>Craniata</taxon>
        <taxon>Vertebrata</taxon>
        <taxon>Euteleostomi</taxon>
        <taxon>Actinopterygii</taxon>
        <taxon>Neopterygii</taxon>
        <taxon>Teleostei</taxon>
        <taxon>Neoteleostei</taxon>
        <taxon>Acanthomorphata</taxon>
        <taxon>Ovalentaria</taxon>
        <taxon>Atherinomorphae</taxon>
        <taxon>Cyprinodontiformes</taxon>
        <taxon>Goodeidae</taxon>
        <taxon>Ilyodon</taxon>
    </lineage>
</organism>
<protein>
    <submittedName>
        <fullName evidence="1">Uncharacterized protein</fullName>
    </submittedName>
</protein>
<sequence>MQKNPVIPTQGLLAVRQQCYQLCHHATLIMWHAAIKRVYTFKNRFEQTQTEELAQLILLVSVPKQLDSCIALNCCPQWHLHTKWRIKKSNYDCKYITKSQKKQKQIECKATIAISSEPISTPFNNTFCEEITLKHKRDIVSVFECLPYLLIKQQAGNKILKT</sequence>